<dbReference type="Pfam" id="PF00270">
    <property type="entry name" value="DEAD"/>
    <property type="match status" value="1"/>
</dbReference>
<dbReference type="GO" id="GO:0046872">
    <property type="term" value="F:metal ion binding"/>
    <property type="evidence" value="ECO:0007669"/>
    <property type="project" value="UniProtKB-KW"/>
</dbReference>
<evidence type="ECO:0000256" key="10">
    <source>
        <dbReference type="ARBA" id="ARBA00023235"/>
    </source>
</evidence>
<name>A0A644U0R5_9ZZZZ</name>
<keyword evidence="8" id="KW-0067">ATP-binding</keyword>
<evidence type="ECO:0000313" key="15">
    <source>
        <dbReference type="EMBL" id="MPL72509.1"/>
    </source>
</evidence>
<keyword evidence="7" id="KW-0862">Zinc</keyword>
<comment type="caution">
    <text evidence="15">The sequence shown here is derived from an EMBL/GenBank/DDBJ whole genome shotgun (WGS) entry which is preliminary data.</text>
</comment>
<dbReference type="HAMAP" id="MF_00983">
    <property type="entry name" value="PriA"/>
    <property type="match status" value="1"/>
</dbReference>
<dbReference type="Gene3D" id="3.40.50.300">
    <property type="entry name" value="P-loop containing nucleotide triphosphate hydrolases"/>
    <property type="match status" value="2"/>
</dbReference>
<reference evidence="15" key="1">
    <citation type="submission" date="2019-08" db="EMBL/GenBank/DDBJ databases">
        <authorList>
            <person name="Kucharzyk K."/>
            <person name="Murdoch R.W."/>
            <person name="Higgins S."/>
            <person name="Loffler F."/>
        </authorList>
    </citation>
    <scope>NUCLEOTIDE SEQUENCE</scope>
</reference>
<dbReference type="PROSITE" id="PS51192">
    <property type="entry name" value="HELICASE_ATP_BIND_1"/>
    <property type="match status" value="1"/>
</dbReference>
<evidence type="ECO:0000256" key="11">
    <source>
        <dbReference type="ARBA" id="ARBA00034808"/>
    </source>
</evidence>
<dbReference type="GO" id="GO:0006269">
    <property type="term" value="P:DNA replication, synthesis of primer"/>
    <property type="evidence" value="ECO:0007669"/>
    <property type="project" value="UniProtKB-KW"/>
</dbReference>
<dbReference type="GO" id="GO:0006310">
    <property type="term" value="P:DNA recombination"/>
    <property type="evidence" value="ECO:0007669"/>
    <property type="project" value="InterPro"/>
</dbReference>
<keyword evidence="2" id="KW-0235">DNA replication</keyword>
<dbReference type="NCBIfam" id="TIGR00595">
    <property type="entry name" value="priA"/>
    <property type="match status" value="1"/>
</dbReference>
<dbReference type="PANTHER" id="PTHR30580">
    <property type="entry name" value="PRIMOSOMAL PROTEIN N"/>
    <property type="match status" value="1"/>
</dbReference>
<dbReference type="GO" id="GO:0043138">
    <property type="term" value="F:3'-5' DNA helicase activity"/>
    <property type="evidence" value="ECO:0007669"/>
    <property type="project" value="UniProtKB-EC"/>
</dbReference>
<organism evidence="15">
    <name type="scientific">bioreactor metagenome</name>
    <dbReference type="NCBI Taxonomy" id="1076179"/>
    <lineage>
        <taxon>unclassified sequences</taxon>
        <taxon>metagenomes</taxon>
        <taxon>ecological metagenomes</taxon>
    </lineage>
</organism>
<sequence>MEIENQIFVTVILPLRLRMEISYSVPQEYINVITRGSRVKVLFSGREYIAVVYSLKKNCGDYRGRVLDISGLADGPKVTEEQLSFWEWISQYYMCSIGEVYKATYTAAGEVPATGTRARKTGKEEERKFILSDAQQRAKDEIRDSFSESKPALLAGITGSGKTEIYMSIAKEEIASGGVVLYMVPEIALSRQLEERLHQVFGERLVTFHSALTPAKRRDTSHRISGIKDGEGLVVLGLRSSILLPFKRLSLIIIDEEHDPSYKQNEPAPRYSARDAAIVLANIYKANVLLGSATPSFESIYNSKSGRYNIVYLKERYFGAGEPEIEIIDMIKERKARRVNGIFSVKTLSEIDERISRGEQILIFRNRRSYSPMVQCSECGYIPLCSHCNTSLSYHKNRRELCCHYCDFHIRFTPVCPQCGKGTLTERGTGTEMIAEKISEHFPNAKVERFDAETTTRKSEEKRMLKDFAAGKTDILVGTQMISKGFDFKGLSLVVIIHADSMLALDDFRANERAFQLLEQLSGRTGRGSRKGKIIVQTALGEHPVYESFSGRNNHLYEQLSERKDFGYPPFVRMLKLTVRSKERNIVSIASQYLGERLRMINGVESSGPFTPVVDKIRGEYISYFWIKLPRTGNNKEKRGIEEIVSETEKKFSGVTLIPDVDPQ</sequence>
<evidence type="ECO:0000256" key="4">
    <source>
        <dbReference type="ARBA" id="ARBA00022741"/>
    </source>
</evidence>
<keyword evidence="5 15" id="KW-0378">Hydrolase</keyword>
<dbReference type="PANTHER" id="PTHR30580:SF0">
    <property type="entry name" value="PRIMOSOMAL PROTEIN N"/>
    <property type="match status" value="1"/>
</dbReference>
<dbReference type="Pfam" id="PF00271">
    <property type="entry name" value="Helicase_C"/>
    <property type="match status" value="1"/>
</dbReference>
<dbReference type="SMART" id="SM00490">
    <property type="entry name" value="HELICc"/>
    <property type="match status" value="1"/>
</dbReference>
<dbReference type="InterPro" id="IPR041222">
    <property type="entry name" value="PriA_3primeBD"/>
</dbReference>
<protein>
    <recommendedName>
        <fullName evidence="11">DNA 3'-5' helicase</fullName>
        <ecNumber evidence="11">5.6.2.4</ecNumber>
    </recommendedName>
</protein>
<feature type="domain" description="Helicase ATP-binding" evidence="13">
    <location>
        <begin position="143"/>
        <end position="313"/>
    </location>
</feature>
<evidence type="ECO:0000256" key="5">
    <source>
        <dbReference type="ARBA" id="ARBA00022801"/>
    </source>
</evidence>
<gene>
    <name evidence="15" type="primary">priA_8</name>
    <name evidence="15" type="ORF">SDC9_18294</name>
</gene>
<dbReference type="GO" id="GO:0006270">
    <property type="term" value="P:DNA replication initiation"/>
    <property type="evidence" value="ECO:0007669"/>
    <property type="project" value="TreeGrafter"/>
</dbReference>
<evidence type="ECO:0000256" key="12">
    <source>
        <dbReference type="ARBA" id="ARBA00048988"/>
    </source>
</evidence>
<dbReference type="SUPFAM" id="SSF52540">
    <property type="entry name" value="P-loop containing nucleoside triphosphate hydrolases"/>
    <property type="match status" value="1"/>
</dbReference>
<dbReference type="EMBL" id="VSSQ01000066">
    <property type="protein sequence ID" value="MPL72509.1"/>
    <property type="molecule type" value="Genomic_DNA"/>
</dbReference>
<comment type="catalytic activity">
    <reaction evidence="12">
        <text>ATP + H2O = ADP + phosphate + H(+)</text>
        <dbReference type="Rhea" id="RHEA:13065"/>
        <dbReference type="ChEBI" id="CHEBI:15377"/>
        <dbReference type="ChEBI" id="CHEBI:15378"/>
        <dbReference type="ChEBI" id="CHEBI:30616"/>
        <dbReference type="ChEBI" id="CHEBI:43474"/>
        <dbReference type="ChEBI" id="CHEBI:456216"/>
        <dbReference type="EC" id="5.6.2.4"/>
    </reaction>
</comment>
<dbReference type="PROSITE" id="PS51194">
    <property type="entry name" value="HELICASE_CTER"/>
    <property type="match status" value="1"/>
</dbReference>
<dbReference type="InterPro" id="IPR041236">
    <property type="entry name" value="PriA_C"/>
</dbReference>
<dbReference type="GO" id="GO:0016887">
    <property type="term" value="F:ATP hydrolysis activity"/>
    <property type="evidence" value="ECO:0007669"/>
    <property type="project" value="RHEA"/>
</dbReference>
<evidence type="ECO:0000259" key="13">
    <source>
        <dbReference type="PROSITE" id="PS51192"/>
    </source>
</evidence>
<dbReference type="Pfam" id="PF18074">
    <property type="entry name" value="PriA_C"/>
    <property type="match status" value="1"/>
</dbReference>
<evidence type="ECO:0000256" key="3">
    <source>
        <dbReference type="ARBA" id="ARBA00022723"/>
    </source>
</evidence>
<dbReference type="FunFam" id="3.40.50.300:FF:000489">
    <property type="entry name" value="Primosome assembly protein PriA"/>
    <property type="match status" value="1"/>
</dbReference>
<evidence type="ECO:0000256" key="2">
    <source>
        <dbReference type="ARBA" id="ARBA00022705"/>
    </source>
</evidence>
<keyword evidence="4" id="KW-0547">Nucleotide-binding</keyword>
<dbReference type="EC" id="5.6.2.4" evidence="11"/>
<keyword evidence="6" id="KW-0347">Helicase</keyword>
<dbReference type="Gene3D" id="3.40.1440.60">
    <property type="entry name" value="PriA, 3(prime) DNA-binding domain"/>
    <property type="match status" value="1"/>
</dbReference>
<dbReference type="Pfam" id="PF17764">
    <property type="entry name" value="PriA_3primeBD"/>
    <property type="match status" value="1"/>
</dbReference>
<accession>A0A644U0R5</accession>
<keyword evidence="3" id="KW-0479">Metal-binding</keyword>
<dbReference type="InterPro" id="IPR014001">
    <property type="entry name" value="Helicase_ATP-bd"/>
</dbReference>
<evidence type="ECO:0000259" key="14">
    <source>
        <dbReference type="PROSITE" id="PS51194"/>
    </source>
</evidence>
<evidence type="ECO:0000256" key="6">
    <source>
        <dbReference type="ARBA" id="ARBA00022806"/>
    </source>
</evidence>
<dbReference type="GO" id="GO:1990077">
    <property type="term" value="C:primosome complex"/>
    <property type="evidence" value="ECO:0007669"/>
    <property type="project" value="UniProtKB-KW"/>
</dbReference>
<dbReference type="InterPro" id="IPR027417">
    <property type="entry name" value="P-loop_NTPase"/>
</dbReference>
<feature type="domain" description="Helicase C-terminal" evidence="14">
    <location>
        <begin position="411"/>
        <end position="564"/>
    </location>
</feature>
<dbReference type="InterPro" id="IPR005259">
    <property type="entry name" value="PriA"/>
</dbReference>
<evidence type="ECO:0000256" key="8">
    <source>
        <dbReference type="ARBA" id="ARBA00022840"/>
    </source>
</evidence>
<dbReference type="InterPro" id="IPR042115">
    <property type="entry name" value="PriA_3primeBD_sf"/>
</dbReference>
<evidence type="ECO:0000256" key="7">
    <source>
        <dbReference type="ARBA" id="ARBA00022833"/>
    </source>
</evidence>
<dbReference type="InterPro" id="IPR011545">
    <property type="entry name" value="DEAD/DEAH_box_helicase_dom"/>
</dbReference>
<dbReference type="GO" id="GO:0005524">
    <property type="term" value="F:ATP binding"/>
    <property type="evidence" value="ECO:0007669"/>
    <property type="project" value="UniProtKB-KW"/>
</dbReference>
<proteinExistence type="inferred from homology"/>
<keyword evidence="9" id="KW-0238">DNA-binding</keyword>
<keyword evidence="10" id="KW-0413">Isomerase</keyword>
<keyword evidence="1" id="KW-0639">Primosome</keyword>
<dbReference type="SMART" id="SM00487">
    <property type="entry name" value="DEXDc"/>
    <property type="match status" value="1"/>
</dbReference>
<dbReference type="GO" id="GO:0003677">
    <property type="term" value="F:DNA binding"/>
    <property type="evidence" value="ECO:0007669"/>
    <property type="project" value="UniProtKB-KW"/>
</dbReference>
<dbReference type="GO" id="GO:0006302">
    <property type="term" value="P:double-strand break repair"/>
    <property type="evidence" value="ECO:0007669"/>
    <property type="project" value="InterPro"/>
</dbReference>
<evidence type="ECO:0000256" key="9">
    <source>
        <dbReference type="ARBA" id="ARBA00023125"/>
    </source>
</evidence>
<dbReference type="InterPro" id="IPR001650">
    <property type="entry name" value="Helicase_C-like"/>
</dbReference>
<dbReference type="AlphaFoldDB" id="A0A644U0R5"/>
<evidence type="ECO:0000256" key="1">
    <source>
        <dbReference type="ARBA" id="ARBA00022515"/>
    </source>
</evidence>